<evidence type="ECO:0000313" key="7">
    <source>
        <dbReference type="EMBL" id="KAL0368917.1"/>
    </source>
</evidence>
<evidence type="ECO:0000256" key="3">
    <source>
        <dbReference type="ARBA" id="ARBA00023163"/>
    </source>
</evidence>
<gene>
    <name evidence="7" type="ORF">Scaly_1110600</name>
</gene>
<evidence type="ECO:0000256" key="5">
    <source>
        <dbReference type="SAM" id="MobiDB-lite"/>
    </source>
</evidence>
<dbReference type="PROSITE" id="PS50888">
    <property type="entry name" value="BHLH"/>
    <property type="match status" value="1"/>
</dbReference>
<dbReference type="InterPro" id="IPR024097">
    <property type="entry name" value="bHLH_ZIP_TF"/>
</dbReference>
<feature type="compositionally biased region" description="Basic and acidic residues" evidence="5">
    <location>
        <begin position="155"/>
        <end position="166"/>
    </location>
</feature>
<dbReference type="SMART" id="SM00353">
    <property type="entry name" value="HLH"/>
    <property type="match status" value="1"/>
</dbReference>
<keyword evidence="4" id="KW-0539">Nucleus</keyword>
<dbReference type="GO" id="GO:0003700">
    <property type="term" value="F:DNA-binding transcription factor activity"/>
    <property type="evidence" value="ECO:0007669"/>
    <property type="project" value="TreeGrafter"/>
</dbReference>
<feature type="domain" description="BHLH" evidence="6">
    <location>
        <begin position="275"/>
        <end position="325"/>
    </location>
</feature>
<feature type="compositionally biased region" description="Basic and acidic residues" evidence="5">
    <location>
        <begin position="183"/>
        <end position="208"/>
    </location>
</feature>
<dbReference type="PANTHER" id="PTHR12565:SF312">
    <property type="entry name" value="TRANSCRIPTION FACTOR BHLH74"/>
    <property type="match status" value="1"/>
</dbReference>
<dbReference type="AlphaFoldDB" id="A0AAW2QM32"/>
<proteinExistence type="predicted"/>
<reference evidence="7" key="2">
    <citation type="journal article" date="2024" name="Plant">
        <title>Genomic evolution and insights into agronomic trait innovations of Sesamum species.</title>
        <authorList>
            <person name="Miao H."/>
            <person name="Wang L."/>
            <person name="Qu L."/>
            <person name="Liu H."/>
            <person name="Sun Y."/>
            <person name="Le M."/>
            <person name="Wang Q."/>
            <person name="Wei S."/>
            <person name="Zheng Y."/>
            <person name="Lin W."/>
            <person name="Duan Y."/>
            <person name="Cao H."/>
            <person name="Xiong S."/>
            <person name="Wang X."/>
            <person name="Wei L."/>
            <person name="Li C."/>
            <person name="Ma Q."/>
            <person name="Ju M."/>
            <person name="Zhao R."/>
            <person name="Li G."/>
            <person name="Mu C."/>
            <person name="Tian Q."/>
            <person name="Mei H."/>
            <person name="Zhang T."/>
            <person name="Gao T."/>
            <person name="Zhang H."/>
        </authorList>
    </citation>
    <scope>NUCLEOTIDE SEQUENCE</scope>
    <source>
        <strain evidence="7">KEN8</strain>
    </source>
</reference>
<comment type="subcellular location">
    <subcellularLocation>
        <location evidence="1">Nucleus</location>
    </subcellularLocation>
</comment>
<name>A0AAW2QM32_9LAMI</name>
<reference evidence="7" key="1">
    <citation type="submission" date="2020-06" db="EMBL/GenBank/DDBJ databases">
        <authorList>
            <person name="Li T."/>
            <person name="Hu X."/>
            <person name="Zhang T."/>
            <person name="Song X."/>
            <person name="Zhang H."/>
            <person name="Dai N."/>
            <person name="Sheng W."/>
            <person name="Hou X."/>
            <person name="Wei L."/>
        </authorList>
    </citation>
    <scope>NUCLEOTIDE SEQUENCE</scope>
    <source>
        <strain evidence="7">KEN8</strain>
        <tissue evidence="7">Leaf</tissue>
    </source>
</reference>
<evidence type="ECO:0000256" key="1">
    <source>
        <dbReference type="ARBA" id="ARBA00004123"/>
    </source>
</evidence>
<comment type="caution">
    <text evidence="7">The sequence shown here is derived from an EMBL/GenBank/DDBJ whole genome shotgun (WGS) entry which is preliminary data.</text>
</comment>
<dbReference type="GO" id="GO:0046983">
    <property type="term" value="F:protein dimerization activity"/>
    <property type="evidence" value="ECO:0007669"/>
    <property type="project" value="InterPro"/>
</dbReference>
<feature type="region of interest" description="Disordered" evidence="5">
    <location>
        <begin position="155"/>
        <end position="236"/>
    </location>
</feature>
<feature type="region of interest" description="Disordered" evidence="5">
    <location>
        <begin position="415"/>
        <end position="435"/>
    </location>
</feature>
<dbReference type="GO" id="GO:0005634">
    <property type="term" value="C:nucleus"/>
    <property type="evidence" value="ECO:0007669"/>
    <property type="project" value="UniProtKB-SubCell"/>
</dbReference>
<dbReference type="EMBL" id="JACGWM010000006">
    <property type="protein sequence ID" value="KAL0368917.1"/>
    <property type="molecule type" value="Genomic_DNA"/>
</dbReference>
<dbReference type="InterPro" id="IPR036638">
    <property type="entry name" value="HLH_DNA-bd_sf"/>
</dbReference>
<evidence type="ECO:0000259" key="6">
    <source>
        <dbReference type="PROSITE" id="PS50888"/>
    </source>
</evidence>
<dbReference type="InterPro" id="IPR011598">
    <property type="entry name" value="bHLH_dom"/>
</dbReference>
<dbReference type="SUPFAM" id="SSF47459">
    <property type="entry name" value="HLH, helix-loop-helix DNA-binding domain"/>
    <property type="match status" value="1"/>
</dbReference>
<keyword evidence="2" id="KW-0805">Transcription regulation</keyword>
<keyword evidence="3" id="KW-0804">Transcription</keyword>
<organism evidence="7">
    <name type="scientific">Sesamum calycinum</name>
    <dbReference type="NCBI Taxonomy" id="2727403"/>
    <lineage>
        <taxon>Eukaryota</taxon>
        <taxon>Viridiplantae</taxon>
        <taxon>Streptophyta</taxon>
        <taxon>Embryophyta</taxon>
        <taxon>Tracheophyta</taxon>
        <taxon>Spermatophyta</taxon>
        <taxon>Magnoliopsida</taxon>
        <taxon>eudicotyledons</taxon>
        <taxon>Gunneridae</taxon>
        <taxon>Pentapetalae</taxon>
        <taxon>asterids</taxon>
        <taxon>lamiids</taxon>
        <taxon>Lamiales</taxon>
        <taxon>Pedaliaceae</taxon>
        <taxon>Sesamum</taxon>
    </lineage>
</organism>
<dbReference type="CDD" id="cd18919">
    <property type="entry name" value="bHLH_AtBPE_like"/>
    <property type="match status" value="1"/>
</dbReference>
<dbReference type="PANTHER" id="PTHR12565">
    <property type="entry name" value="STEROL REGULATORY ELEMENT-BINDING PROTEIN"/>
    <property type="match status" value="1"/>
</dbReference>
<sequence>MDSEEMGDRVFQHRNSSSILNCPSSVMATTSISDNVAGMSICSESMFKPPNGIDPFYSSSGWDPVISDDQTGNFGNSSMVLHSEFANPNYPVLLENQTMGSSSHLAHFPSDSGLVGMVPKIPSFGSGSFSDIVSSFGHSNFAQNNGAGVQNAAKNVEDPQDHRQDSENGVLGASPNGKRKRKNVEVEKQKDQTGDIAELPKEYDEKKNSGPSSRGRQAVKEAKDNSSGAEASKENYIHVRAKRGQATNSHSLAERVISPFANPNLYLKLCFSAHENKLKECFRPSGEKERISERMRLLQELVPGCNKITGKAVMLDEIINYVQSLQQQVEFLSMKLATVNPELNVDIERLLSKDILHSRGSNATALGIGPGLSSSHPFQGLPQGTLNAFPGTAPPFHSLPQNLWNNELQNILQNGFDSNPSVGTLGPNGLSKMEL</sequence>
<evidence type="ECO:0000256" key="4">
    <source>
        <dbReference type="ARBA" id="ARBA00023242"/>
    </source>
</evidence>
<protein>
    <submittedName>
        <fullName evidence="7">Transcription factor</fullName>
    </submittedName>
</protein>
<dbReference type="Gene3D" id="4.10.280.10">
    <property type="entry name" value="Helix-loop-helix DNA-binding domain"/>
    <property type="match status" value="1"/>
</dbReference>
<evidence type="ECO:0000256" key="2">
    <source>
        <dbReference type="ARBA" id="ARBA00023015"/>
    </source>
</evidence>
<accession>A0AAW2QM32</accession>